<feature type="region of interest" description="Disordered" evidence="2">
    <location>
        <begin position="188"/>
        <end position="255"/>
    </location>
</feature>
<name>A0A8J4LY82_9CHLO</name>
<feature type="coiled-coil region" evidence="1">
    <location>
        <begin position="369"/>
        <end position="396"/>
    </location>
</feature>
<comment type="caution">
    <text evidence="4">The sequence shown here is derived from an EMBL/GenBank/DDBJ whole genome shotgun (WGS) entry which is preliminary data.</text>
</comment>
<evidence type="ECO:0000313" key="4">
    <source>
        <dbReference type="EMBL" id="GIM14313.1"/>
    </source>
</evidence>
<protein>
    <submittedName>
        <fullName evidence="4">Uncharacterized protein</fullName>
    </submittedName>
</protein>
<dbReference type="Proteomes" id="UP000722791">
    <property type="component" value="Unassembled WGS sequence"/>
</dbReference>
<feature type="compositionally biased region" description="Polar residues" evidence="2">
    <location>
        <begin position="737"/>
        <end position="754"/>
    </location>
</feature>
<feature type="region of interest" description="Disordered" evidence="2">
    <location>
        <begin position="873"/>
        <end position="893"/>
    </location>
</feature>
<gene>
    <name evidence="3" type="ORF">Vretifemale_16645</name>
    <name evidence="4" type="ORF">Vretimale_17196</name>
</gene>
<dbReference type="EMBL" id="BNCP01000046">
    <property type="protein sequence ID" value="GIL88752.1"/>
    <property type="molecule type" value="Genomic_DNA"/>
</dbReference>
<dbReference type="AlphaFoldDB" id="A0A8J4LY82"/>
<evidence type="ECO:0000256" key="2">
    <source>
        <dbReference type="SAM" id="MobiDB-lite"/>
    </source>
</evidence>
<keyword evidence="6" id="KW-1185">Reference proteome</keyword>
<feature type="region of interest" description="Disordered" evidence="2">
    <location>
        <begin position="657"/>
        <end position="678"/>
    </location>
</feature>
<feature type="compositionally biased region" description="Low complexity" evidence="2">
    <location>
        <begin position="657"/>
        <end position="675"/>
    </location>
</feature>
<feature type="compositionally biased region" description="Polar residues" evidence="2">
    <location>
        <begin position="67"/>
        <end position="83"/>
    </location>
</feature>
<dbReference type="Proteomes" id="UP000747110">
    <property type="component" value="Unassembled WGS sequence"/>
</dbReference>
<evidence type="ECO:0000313" key="6">
    <source>
        <dbReference type="Proteomes" id="UP000747110"/>
    </source>
</evidence>
<feature type="compositionally biased region" description="Gly residues" evidence="2">
    <location>
        <begin position="877"/>
        <end position="889"/>
    </location>
</feature>
<organism evidence="4 5">
    <name type="scientific">Volvox reticuliferus</name>
    <dbReference type="NCBI Taxonomy" id="1737510"/>
    <lineage>
        <taxon>Eukaryota</taxon>
        <taxon>Viridiplantae</taxon>
        <taxon>Chlorophyta</taxon>
        <taxon>core chlorophytes</taxon>
        <taxon>Chlorophyceae</taxon>
        <taxon>CS clade</taxon>
        <taxon>Chlamydomonadales</taxon>
        <taxon>Volvocaceae</taxon>
        <taxon>Volvox</taxon>
    </lineage>
</organism>
<sequence>MEIDECITEHMGRCRRQPTAAAAAALSGNAQPQGPHHGTQNAIIKSLLNKLRLSGSKLKTEKFSFSIPGSASSDTPLNQVKQSDQLDRNGRLSAGVSPFELARGLQPTQRPSPSVHAMRCDSAGGDATTLISNSTGPGQQLLPAQRSLDGGLAPQPSWGSPRSDPMCTTDAGALEAFRTLSLGGLGLGSASSSSGGGAPRFVRPANVPPLNLSRIGNREDLASKQRNSSGRQAAGLPSPNPNSQSGGGGPQPLTPHQVQQQLLESLADMEEELVGWAAPPRWNPSSQGRWYLYPPIGRKDVNPVEQLLETLAPNQASAVVLLWRQYAAARYSAELMAGRAVRLCRELGHELAESRAEVEERTQRHADHAAQLGKAIVRLQHQLDEARRAAAAATSAAAAATAAAAQQGGDVSQQPHSEQPQDGGSLRTSQVLPAQAGSPAPRQGSITPPAHGTHASGRPGGGGSSGKRHSGRPMTDGGATASVAAAIMEAGSTAENEDLTAQLEQMRQLFLEAHEDSRALREALMEVDEQNMQLYEQSNGLRRHAAAVLKENDALRQEVAQLRGLLVGTGASSSGLAASAAAATSKASMAVAVAAADVAATAPGAAAVPAPPRRSRPHHGAKSLGGGAPASNVTAEAGMRASVNLPLGVKEHLAVGTVTSSTPPRPPSSSGVPAPAVGPPAVPAMLTFTPVPVPGRKSDGGLTGTTVRASLRRHMGSAPGVEGVGRDPHAPPLPPTRASSGRAKSTHRSGNTHSGGRPSVAGSGGNTVATSTGGGDQGSTALHSSLDGAVGKVATGSGGGADRVHRKALTDALSSEGAVVLVRASRRAGGPANGPGYIIPSRSRSTELVPGQSNFIADAALMKAATAAPAAKVASSSGGGGVGPGGSDGGALQYSAEAPVRLLTRVPPAAP</sequence>
<feature type="region of interest" description="Disordered" evidence="2">
    <location>
        <begin position="606"/>
        <end position="632"/>
    </location>
</feature>
<proteinExistence type="predicted"/>
<keyword evidence="1" id="KW-0175">Coiled coil</keyword>
<feature type="region of interest" description="Disordered" evidence="2">
    <location>
        <begin position="65"/>
        <end position="91"/>
    </location>
</feature>
<feature type="region of interest" description="Disordered" evidence="2">
    <location>
        <begin position="104"/>
        <end position="166"/>
    </location>
</feature>
<evidence type="ECO:0000313" key="5">
    <source>
        <dbReference type="Proteomes" id="UP000722791"/>
    </source>
</evidence>
<evidence type="ECO:0000313" key="3">
    <source>
        <dbReference type="EMBL" id="GIL88752.1"/>
    </source>
</evidence>
<dbReference type="OrthoDB" id="552580at2759"/>
<feature type="region of interest" description="Disordered" evidence="2">
    <location>
        <begin position="404"/>
        <end position="478"/>
    </location>
</feature>
<feature type="compositionally biased region" description="Low complexity" evidence="2">
    <location>
        <begin position="235"/>
        <end position="244"/>
    </location>
</feature>
<reference evidence="4" key="1">
    <citation type="journal article" date="2021" name="Proc. Natl. Acad. Sci. U.S.A.">
        <title>Three genomes in the algal genus Volvox reveal the fate of a haploid sex-determining region after a transition to homothallism.</title>
        <authorList>
            <person name="Yamamoto K."/>
            <person name="Hamaji T."/>
            <person name="Kawai-Toyooka H."/>
            <person name="Matsuzaki R."/>
            <person name="Takahashi F."/>
            <person name="Nishimura Y."/>
            <person name="Kawachi M."/>
            <person name="Noguchi H."/>
            <person name="Minakuchi Y."/>
            <person name="Umen J.G."/>
            <person name="Toyoda A."/>
            <person name="Nozaki H."/>
        </authorList>
    </citation>
    <scope>NUCLEOTIDE SEQUENCE</scope>
    <source>
        <strain evidence="4">NIES-3785</strain>
        <strain evidence="3">NIES-3786</strain>
    </source>
</reference>
<feature type="compositionally biased region" description="Polar residues" evidence="2">
    <location>
        <begin position="129"/>
        <end position="138"/>
    </location>
</feature>
<evidence type="ECO:0000256" key="1">
    <source>
        <dbReference type="SAM" id="Coils"/>
    </source>
</evidence>
<feature type="compositionally biased region" description="Polar residues" evidence="2">
    <location>
        <begin position="409"/>
        <end position="432"/>
    </location>
</feature>
<accession>A0A8J4LY82</accession>
<feature type="region of interest" description="Disordered" evidence="2">
    <location>
        <begin position="716"/>
        <end position="783"/>
    </location>
</feature>
<dbReference type="EMBL" id="BNCQ01000055">
    <property type="protein sequence ID" value="GIM14313.1"/>
    <property type="molecule type" value="Genomic_DNA"/>
</dbReference>